<organism evidence="3">
    <name type="scientific">Laccaria bicolor (strain S238N-H82 / ATCC MYA-4686)</name>
    <name type="common">Bicoloured deceiver</name>
    <name type="synonym">Laccaria laccata var. bicolor</name>
    <dbReference type="NCBI Taxonomy" id="486041"/>
    <lineage>
        <taxon>Eukaryota</taxon>
        <taxon>Fungi</taxon>
        <taxon>Dikarya</taxon>
        <taxon>Basidiomycota</taxon>
        <taxon>Agaricomycotina</taxon>
        <taxon>Agaricomycetes</taxon>
        <taxon>Agaricomycetidae</taxon>
        <taxon>Agaricales</taxon>
        <taxon>Agaricineae</taxon>
        <taxon>Hydnangiaceae</taxon>
        <taxon>Laccaria</taxon>
    </lineage>
</organism>
<feature type="region of interest" description="Disordered" evidence="1">
    <location>
        <begin position="104"/>
        <end position="131"/>
    </location>
</feature>
<feature type="compositionally biased region" description="Basic and acidic residues" evidence="1">
    <location>
        <begin position="112"/>
        <end position="130"/>
    </location>
</feature>
<feature type="region of interest" description="Disordered" evidence="1">
    <location>
        <begin position="154"/>
        <end position="328"/>
    </location>
</feature>
<evidence type="ECO:0000313" key="3">
    <source>
        <dbReference type="Proteomes" id="UP000001194"/>
    </source>
</evidence>
<name>B0E265_LACBS</name>
<sequence length="328" mass="36738">MPARRRDDRPTVEHIKLSRLLLLLSRPACPRPVPWRDSNPSIGSRLHVRKSFDTLRHNLTRAPRITSTLVYNNNGLFTKLLSVLTVLVVARALGIGYTQISGARVDTGYEPDGERKREWKGESQKEEKRQNLCGGSIRRHCCCFYSFTRRNTRSIHIQPVQPSPAPKSKKSKPKSPRLPPPPTPFSFRPLQQQERTTQNHSPPPSPPHATHEQPNNQRPPLIWTGRGTRVEPRRHSNLAAAAQAATTTSDVAKNTASSSPVAERMEKEEEEDKEEGAHSSFLSNSNTRDGADDILETPDHPTLSRVMRVQPRTDADDEGCGAVKSKSE</sequence>
<dbReference type="KEGG" id="lbc:LACBIDRAFT_335380"/>
<proteinExistence type="predicted"/>
<evidence type="ECO:0000256" key="1">
    <source>
        <dbReference type="SAM" id="MobiDB-lite"/>
    </source>
</evidence>
<dbReference type="RefSeq" id="XP_001890286.1">
    <property type="nucleotide sequence ID" value="XM_001890251.1"/>
</dbReference>
<dbReference type="GeneID" id="6085924"/>
<keyword evidence="3" id="KW-1185">Reference proteome</keyword>
<reference evidence="2 3" key="1">
    <citation type="journal article" date="2008" name="Nature">
        <title>The genome of Laccaria bicolor provides insights into mycorrhizal symbiosis.</title>
        <authorList>
            <person name="Martin F."/>
            <person name="Aerts A."/>
            <person name="Ahren D."/>
            <person name="Brun A."/>
            <person name="Danchin E.G.J."/>
            <person name="Duchaussoy F."/>
            <person name="Gibon J."/>
            <person name="Kohler A."/>
            <person name="Lindquist E."/>
            <person name="Pereda V."/>
            <person name="Salamov A."/>
            <person name="Shapiro H.J."/>
            <person name="Wuyts J."/>
            <person name="Blaudez D."/>
            <person name="Buee M."/>
            <person name="Brokstein P."/>
            <person name="Canbaeck B."/>
            <person name="Cohen D."/>
            <person name="Courty P.E."/>
            <person name="Coutinho P.M."/>
            <person name="Delaruelle C."/>
            <person name="Detter J.C."/>
            <person name="Deveau A."/>
            <person name="DiFazio S."/>
            <person name="Duplessis S."/>
            <person name="Fraissinet-Tachet L."/>
            <person name="Lucic E."/>
            <person name="Frey-Klett P."/>
            <person name="Fourrey C."/>
            <person name="Feussner I."/>
            <person name="Gay G."/>
            <person name="Grimwood J."/>
            <person name="Hoegger P.J."/>
            <person name="Jain P."/>
            <person name="Kilaru S."/>
            <person name="Labbe J."/>
            <person name="Lin Y.C."/>
            <person name="Legue V."/>
            <person name="Le Tacon F."/>
            <person name="Marmeisse R."/>
            <person name="Melayah D."/>
            <person name="Montanini B."/>
            <person name="Muratet M."/>
            <person name="Nehls U."/>
            <person name="Niculita-Hirzel H."/>
            <person name="Oudot-Le Secq M.P."/>
            <person name="Peter M."/>
            <person name="Quesneville H."/>
            <person name="Rajashekar B."/>
            <person name="Reich M."/>
            <person name="Rouhier N."/>
            <person name="Schmutz J."/>
            <person name="Yin T."/>
            <person name="Chalot M."/>
            <person name="Henrissat B."/>
            <person name="Kuees U."/>
            <person name="Lucas S."/>
            <person name="Van de Peer Y."/>
            <person name="Podila G.K."/>
            <person name="Polle A."/>
            <person name="Pukkila P.J."/>
            <person name="Richardson P.M."/>
            <person name="Rouze P."/>
            <person name="Sanders I.R."/>
            <person name="Stajich J.E."/>
            <person name="Tunlid A."/>
            <person name="Tuskan G."/>
            <person name="Grigoriev I.V."/>
        </authorList>
    </citation>
    <scope>NUCLEOTIDE SEQUENCE [LARGE SCALE GENOMIC DNA]</scope>
    <source>
        <strain evidence="3">S238N-H82 / ATCC MYA-4686</strain>
    </source>
</reference>
<gene>
    <name evidence="2" type="ORF">LACBIDRAFT_335380</name>
</gene>
<dbReference type="HOGENOM" id="CLU_847496_0_0_1"/>
<protein>
    <submittedName>
        <fullName evidence="2">Predicted protein</fullName>
    </submittedName>
</protein>
<dbReference type="OrthoDB" id="2564465at2759"/>
<dbReference type="EMBL" id="DS547174">
    <property type="protein sequence ID" value="EDQ99084.1"/>
    <property type="molecule type" value="Genomic_DNA"/>
</dbReference>
<dbReference type="AlphaFoldDB" id="B0E265"/>
<accession>B0E265</accession>
<feature type="compositionally biased region" description="Polar residues" evidence="1">
    <location>
        <begin position="249"/>
        <end position="260"/>
    </location>
</feature>
<evidence type="ECO:0000313" key="2">
    <source>
        <dbReference type="EMBL" id="EDQ99084.1"/>
    </source>
</evidence>
<dbReference type="InParanoid" id="B0E265"/>
<feature type="compositionally biased region" description="Low complexity" evidence="1">
    <location>
        <begin position="239"/>
        <end position="248"/>
    </location>
</feature>
<dbReference type="Proteomes" id="UP000001194">
    <property type="component" value="Unassembled WGS sequence"/>
</dbReference>